<proteinExistence type="predicted"/>
<protein>
    <submittedName>
        <fullName evidence="1">Uncharacterized protein</fullName>
    </submittedName>
</protein>
<keyword evidence="2" id="KW-1185">Reference proteome</keyword>
<organism evidence="1 2">
    <name type="scientific">Cellulomonas uda</name>
    <dbReference type="NCBI Taxonomy" id="1714"/>
    <lineage>
        <taxon>Bacteria</taxon>
        <taxon>Bacillati</taxon>
        <taxon>Actinomycetota</taxon>
        <taxon>Actinomycetes</taxon>
        <taxon>Micrococcales</taxon>
        <taxon>Cellulomonadaceae</taxon>
        <taxon>Cellulomonas</taxon>
    </lineage>
</organism>
<dbReference type="Proteomes" id="UP000315842">
    <property type="component" value="Unassembled WGS sequence"/>
</dbReference>
<name>A0A4Y3KCB8_CELUD</name>
<reference evidence="1 2" key="1">
    <citation type="submission" date="2019-06" db="EMBL/GenBank/DDBJ databases">
        <title>Whole genome shotgun sequence of Cellulomonas uda NBRC 3747.</title>
        <authorList>
            <person name="Hosoyama A."/>
            <person name="Uohara A."/>
            <person name="Ohji S."/>
            <person name="Ichikawa N."/>
        </authorList>
    </citation>
    <scope>NUCLEOTIDE SEQUENCE [LARGE SCALE GENOMIC DNA]</scope>
    <source>
        <strain evidence="1 2">NBRC 3747</strain>
    </source>
</reference>
<dbReference type="EMBL" id="BJLP01000027">
    <property type="protein sequence ID" value="GEA81346.1"/>
    <property type="molecule type" value="Genomic_DNA"/>
</dbReference>
<gene>
    <name evidence="1" type="ORF">CUD01_17900</name>
</gene>
<accession>A0A4Y3KCB8</accession>
<evidence type="ECO:0000313" key="2">
    <source>
        <dbReference type="Proteomes" id="UP000315842"/>
    </source>
</evidence>
<evidence type="ECO:0000313" key="1">
    <source>
        <dbReference type="EMBL" id="GEA81346.1"/>
    </source>
</evidence>
<sequence>MRRHRDRWQAITNARPIPKRTHQRDLPQPVPVRVTLHWEHDGTELRDVEAVAWAGRDVLVEVDDPRLRIRWVWLDADDVVRA</sequence>
<comment type="caution">
    <text evidence="1">The sequence shown here is derived from an EMBL/GenBank/DDBJ whole genome shotgun (WGS) entry which is preliminary data.</text>
</comment>
<dbReference type="AlphaFoldDB" id="A0A4Y3KCB8"/>